<accession>A0ABX6C3M7</accession>
<feature type="transmembrane region" description="Helical" evidence="1">
    <location>
        <begin position="72"/>
        <end position="102"/>
    </location>
</feature>
<proteinExistence type="predicted"/>
<keyword evidence="3" id="KW-1185">Reference proteome</keyword>
<gene>
    <name evidence="2" type="ORF">Tbon_11475</name>
</gene>
<reference evidence="2 3" key="2">
    <citation type="submission" date="2019-10" db="EMBL/GenBank/DDBJ databases">
        <title>Thermopilla bonchosmolovskayae gen. nov., sp. nov., a moderately thermophilic Chloroflexi bacterium from a Chukotka hot spring (Arctic, Russia), representing a novel classis Thermopillaia, which include previously uncultivated lineage OLB14.</title>
        <authorList>
            <person name="Kochetkova T.V."/>
            <person name="Zayulina K.S."/>
            <person name="Zhigarkov V.S."/>
            <person name="Minaev N.V."/>
            <person name="Novikov A."/>
            <person name="Toshchakov S.V."/>
            <person name="Elcheninov A.G."/>
            <person name="Kublanov I.V."/>
        </authorList>
    </citation>
    <scope>NUCLEOTIDE SEQUENCE [LARGE SCALE GENOMIC DNA]</scope>
    <source>
        <strain evidence="2 3">3753O</strain>
    </source>
</reference>
<evidence type="ECO:0000313" key="2">
    <source>
        <dbReference type="EMBL" id="QFG03882.1"/>
    </source>
</evidence>
<organism evidence="2 3">
    <name type="scientific">Tepidiforma bonchosmolovskayae</name>
    <dbReference type="NCBI Taxonomy" id="2601677"/>
    <lineage>
        <taxon>Bacteria</taxon>
        <taxon>Bacillati</taxon>
        <taxon>Chloroflexota</taxon>
        <taxon>Tepidiformia</taxon>
        <taxon>Tepidiformales</taxon>
        <taxon>Tepidiformaceae</taxon>
        <taxon>Tepidiforma</taxon>
    </lineage>
</organism>
<keyword evidence="1" id="KW-0812">Transmembrane</keyword>
<evidence type="ECO:0008006" key="4">
    <source>
        <dbReference type="Google" id="ProtNLM"/>
    </source>
</evidence>
<sequence length="257" mass="26675">MMQPGMTPGVALLPARRVIATAWDLVTTRPKEVLLPVAAVEVPVSIVAALVVAVALSTALRDVALDAQDGSYLALLLIVGAGQALFAQVAHGAAIVSIAGVLRGRPVTLTEALDPAFTRMGGLLALLVILVTVSVLLALTIIGLVLLPYLVVRLALAHQAFMLEGRSPFAALGRSWALMQGHMLRMLGVLLLTMLIFLGPAFLISALDGLVAGPRNAQVAVQAVVSVVQGVLAVPLVAFASATTTVFYLNLEDAQRG</sequence>
<feature type="transmembrane region" description="Helical" evidence="1">
    <location>
        <begin position="184"/>
        <end position="207"/>
    </location>
</feature>
<feature type="transmembrane region" description="Helical" evidence="1">
    <location>
        <begin position="227"/>
        <end position="251"/>
    </location>
</feature>
<evidence type="ECO:0000313" key="3">
    <source>
        <dbReference type="Proteomes" id="UP000326331"/>
    </source>
</evidence>
<feature type="transmembrane region" description="Helical" evidence="1">
    <location>
        <begin position="33"/>
        <end position="60"/>
    </location>
</feature>
<keyword evidence="1" id="KW-0472">Membrane</keyword>
<feature type="transmembrane region" description="Helical" evidence="1">
    <location>
        <begin position="122"/>
        <end position="152"/>
    </location>
</feature>
<protein>
    <recommendedName>
        <fullName evidence="4">Glycerophosphoryl diester phosphodiesterase membrane domain-containing protein</fullName>
    </recommendedName>
</protein>
<name>A0ABX6C3M7_9CHLR</name>
<evidence type="ECO:0000256" key="1">
    <source>
        <dbReference type="SAM" id="Phobius"/>
    </source>
</evidence>
<dbReference type="Proteomes" id="UP000326331">
    <property type="component" value="Chromosome"/>
</dbReference>
<reference evidence="2 3" key="1">
    <citation type="submission" date="2019-08" db="EMBL/GenBank/DDBJ databases">
        <authorList>
            <person name="Toschakov S.V."/>
        </authorList>
    </citation>
    <scope>NUCLEOTIDE SEQUENCE [LARGE SCALE GENOMIC DNA]</scope>
    <source>
        <strain evidence="2 3">3753O</strain>
    </source>
</reference>
<dbReference type="EMBL" id="CP042829">
    <property type="protein sequence ID" value="QFG03882.1"/>
    <property type="molecule type" value="Genomic_DNA"/>
</dbReference>
<keyword evidence="1" id="KW-1133">Transmembrane helix</keyword>